<evidence type="ECO:0000313" key="1">
    <source>
        <dbReference type="EMBL" id="KAF2881602.1"/>
    </source>
</evidence>
<dbReference type="Proteomes" id="UP000801492">
    <property type="component" value="Unassembled WGS sequence"/>
</dbReference>
<comment type="caution">
    <text evidence="1">The sequence shown here is derived from an EMBL/GenBank/DDBJ whole genome shotgun (WGS) entry which is preliminary data.</text>
</comment>
<organism evidence="1 2">
    <name type="scientific">Ignelater luminosus</name>
    <name type="common">Cucubano</name>
    <name type="synonym">Pyrophorus luminosus</name>
    <dbReference type="NCBI Taxonomy" id="2038154"/>
    <lineage>
        <taxon>Eukaryota</taxon>
        <taxon>Metazoa</taxon>
        <taxon>Ecdysozoa</taxon>
        <taxon>Arthropoda</taxon>
        <taxon>Hexapoda</taxon>
        <taxon>Insecta</taxon>
        <taxon>Pterygota</taxon>
        <taxon>Neoptera</taxon>
        <taxon>Endopterygota</taxon>
        <taxon>Coleoptera</taxon>
        <taxon>Polyphaga</taxon>
        <taxon>Elateriformia</taxon>
        <taxon>Elateroidea</taxon>
        <taxon>Elateridae</taxon>
        <taxon>Agrypninae</taxon>
        <taxon>Pyrophorini</taxon>
        <taxon>Ignelater</taxon>
    </lineage>
</organism>
<evidence type="ECO:0000313" key="2">
    <source>
        <dbReference type="Proteomes" id="UP000801492"/>
    </source>
</evidence>
<keyword evidence="2" id="KW-1185">Reference proteome</keyword>
<proteinExistence type="predicted"/>
<name>A0A8K0CCA5_IGNLU</name>
<gene>
    <name evidence="1" type="ORF">ILUMI_24577</name>
</gene>
<accession>A0A8K0CCA5</accession>
<dbReference type="OrthoDB" id="6762817at2759"/>
<dbReference type="AlphaFoldDB" id="A0A8K0CCA5"/>
<reference evidence="1" key="1">
    <citation type="submission" date="2019-08" db="EMBL/GenBank/DDBJ databases">
        <title>The genome of the North American firefly Photinus pyralis.</title>
        <authorList>
            <consortium name="Photinus pyralis genome working group"/>
            <person name="Fallon T.R."/>
            <person name="Sander Lower S.E."/>
            <person name="Weng J.-K."/>
        </authorList>
    </citation>
    <scope>NUCLEOTIDE SEQUENCE</scope>
    <source>
        <strain evidence="1">TRF0915ILg1</strain>
        <tissue evidence="1">Whole body</tissue>
    </source>
</reference>
<dbReference type="EMBL" id="VTPC01090714">
    <property type="protein sequence ID" value="KAF2881602.1"/>
    <property type="molecule type" value="Genomic_DNA"/>
</dbReference>
<protein>
    <submittedName>
        <fullName evidence="1">Uncharacterized protein</fullName>
    </submittedName>
</protein>
<sequence length="247" mass="27925">MEYAKGSNEIALLLIADGCSGQKKNRFMIMMCMRFHSAPKNIKRIMLVFPIPGHFFIPPDRVFGRIERVINKKECIVDPAKYLTMFFKHEELTQLRDIGVVNWKTSASQGEPYYNTDLGAPKGILKRGRRLQDVSQEGINRDEVPPKEKMLVCSHHMYFTCTSYCTSTASTSPQVTTLTAMTLQQSPTILVSTTTPTISVDTPQAAEFVTQTYYHTDNNTAAVQHTWCQQPQLNDLLLQPLPLPLPL</sequence>